<comment type="caution">
    <text evidence="6">The sequence shown here is derived from an EMBL/GenBank/DDBJ whole genome shotgun (WGS) entry which is preliminary data.</text>
</comment>
<dbReference type="PROSITE" id="PS51898">
    <property type="entry name" value="TYR_RECOMBINASE"/>
    <property type="match status" value="1"/>
</dbReference>
<dbReference type="AlphaFoldDB" id="A0A2S3VIC3"/>
<dbReference type="OrthoDB" id="9784724at2"/>
<dbReference type="InterPro" id="IPR010998">
    <property type="entry name" value="Integrase_recombinase_N"/>
</dbReference>
<dbReference type="GO" id="GO:0003677">
    <property type="term" value="F:DNA binding"/>
    <property type="evidence" value="ECO:0007669"/>
    <property type="project" value="UniProtKB-KW"/>
</dbReference>
<evidence type="ECO:0000256" key="4">
    <source>
        <dbReference type="ARBA" id="ARBA00023172"/>
    </source>
</evidence>
<accession>A0A2S3VIC3</accession>
<dbReference type="InterPro" id="IPR013762">
    <property type="entry name" value="Integrase-like_cat_sf"/>
</dbReference>
<dbReference type="InterPro" id="IPR002104">
    <property type="entry name" value="Integrase_catalytic"/>
</dbReference>
<dbReference type="Gene3D" id="1.10.443.10">
    <property type="entry name" value="Intergrase catalytic core"/>
    <property type="match status" value="1"/>
</dbReference>
<dbReference type="Gene3D" id="1.10.150.130">
    <property type="match status" value="1"/>
</dbReference>
<reference evidence="7" key="1">
    <citation type="submission" date="2017-02" db="EMBL/GenBank/DDBJ databases">
        <authorList>
            <person name="Furmanczyk E.M."/>
        </authorList>
    </citation>
    <scope>NUCLEOTIDE SEQUENCE [LARGE SCALE GENOMIC DNA]</scope>
    <source>
        <strain evidence="7">AP3_22</strain>
    </source>
</reference>
<evidence type="ECO:0000256" key="1">
    <source>
        <dbReference type="ARBA" id="ARBA00008857"/>
    </source>
</evidence>
<evidence type="ECO:0000256" key="3">
    <source>
        <dbReference type="ARBA" id="ARBA00023125"/>
    </source>
</evidence>
<keyword evidence="4" id="KW-0233">DNA recombination</keyword>
<evidence type="ECO:0000313" key="6">
    <source>
        <dbReference type="EMBL" id="POF39714.1"/>
    </source>
</evidence>
<dbReference type="Pfam" id="PF00589">
    <property type="entry name" value="Phage_integrase"/>
    <property type="match status" value="1"/>
</dbReference>
<name>A0A2S3VIC3_9PSED</name>
<sequence>MTTTQHPQSGTNLLQTALAKPYHYRRSGRYYLRLRPQGSTKGFFTLSLRTTDKATAMTISQEILQTLKAYHFDNPEATWDELRERLIDIAESYLTMAHGDSSLVAYEMIHDEHHVALREASAKLPLSVNQQRAVSKALEILEAAQERLEGRPGKLVDIVRDLKGESCGTPTPLPASLSVFPSGGPLTWDYLSNQYLTEHSVNIKETTKASMLVNYKAIKGAFEETGLTDLRTHNRDHMVAIRTALLVGRQHSTVNNILTKMMTVMDWAVNNDYLTKAYTSNLKLTKGTDSKREGFSKDQVVALMNHSAELPADSWERWGLSLLAITGARVGEIAYLTKKDIKQVDGLWCIHINEDGPNKSIKNKHSDRTIPLIDGAFSTFDLKEFLKAVEAGALPSDHGVNPVKASKNLGILMKTILGETREETQTLHSLRHFMASSLQAEGVAVAYAQAITGHSSRTVTFGTYGSAIPVGKLAEELTKVLKS</sequence>
<evidence type="ECO:0000313" key="7">
    <source>
        <dbReference type="Proteomes" id="UP000237440"/>
    </source>
</evidence>
<keyword evidence="3" id="KW-0238">DNA-binding</keyword>
<keyword evidence="2" id="KW-0229">DNA integration</keyword>
<dbReference type="GO" id="GO:0006310">
    <property type="term" value="P:DNA recombination"/>
    <property type="evidence" value="ECO:0007669"/>
    <property type="project" value="UniProtKB-KW"/>
</dbReference>
<comment type="similarity">
    <text evidence="1">Belongs to the 'phage' integrase family.</text>
</comment>
<dbReference type="PANTHER" id="PTHR30629">
    <property type="entry name" value="PROPHAGE INTEGRASE"/>
    <property type="match status" value="1"/>
</dbReference>
<proteinExistence type="inferred from homology"/>
<dbReference type="InterPro" id="IPR011010">
    <property type="entry name" value="DNA_brk_join_enz"/>
</dbReference>
<dbReference type="EMBL" id="MUJK01000010">
    <property type="protein sequence ID" value="POF39714.1"/>
    <property type="molecule type" value="Genomic_DNA"/>
</dbReference>
<dbReference type="SUPFAM" id="SSF56349">
    <property type="entry name" value="DNA breaking-rejoining enzymes"/>
    <property type="match status" value="1"/>
</dbReference>
<dbReference type="RefSeq" id="WP_103396954.1">
    <property type="nucleotide sequence ID" value="NZ_MUJK01000010.1"/>
</dbReference>
<feature type="domain" description="Tyr recombinase" evidence="5">
    <location>
        <begin position="290"/>
        <end position="482"/>
    </location>
</feature>
<dbReference type="GO" id="GO:0015074">
    <property type="term" value="P:DNA integration"/>
    <property type="evidence" value="ECO:0007669"/>
    <property type="project" value="UniProtKB-KW"/>
</dbReference>
<dbReference type="InterPro" id="IPR050808">
    <property type="entry name" value="Phage_Integrase"/>
</dbReference>
<evidence type="ECO:0000256" key="2">
    <source>
        <dbReference type="ARBA" id="ARBA00022908"/>
    </source>
</evidence>
<organism evidence="6 7">
    <name type="scientific">Pseudomonas laurylsulfativorans</name>
    <dbReference type="NCBI Taxonomy" id="1943631"/>
    <lineage>
        <taxon>Bacteria</taxon>
        <taxon>Pseudomonadati</taxon>
        <taxon>Pseudomonadota</taxon>
        <taxon>Gammaproteobacteria</taxon>
        <taxon>Pseudomonadales</taxon>
        <taxon>Pseudomonadaceae</taxon>
        <taxon>Pseudomonas</taxon>
    </lineage>
</organism>
<evidence type="ECO:0000259" key="5">
    <source>
        <dbReference type="PROSITE" id="PS51898"/>
    </source>
</evidence>
<protein>
    <submittedName>
        <fullName evidence="6">Integrase</fullName>
    </submittedName>
</protein>
<keyword evidence="7" id="KW-1185">Reference proteome</keyword>
<gene>
    <name evidence="6" type="ORF">B0D71_23745</name>
</gene>
<dbReference type="PANTHER" id="PTHR30629:SF2">
    <property type="entry name" value="PROPHAGE INTEGRASE INTS-RELATED"/>
    <property type="match status" value="1"/>
</dbReference>
<dbReference type="Proteomes" id="UP000237440">
    <property type="component" value="Unassembled WGS sequence"/>
</dbReference>